<evidence type="ECO:0000256" key="6">
    <source>
        <dbReference type="ARBA" id="ARBA00022574"/>
    </source>
</evidence>
<dbReference type="GO" id="GO:0051721">
    <property type="term" value="F:protein phosphatase 2A binding"/>
    <property type="evidence" value="ECO:0007669"/>
    <property type="project" value="TreeGrafter"/>
</dbReference>
<evidence type="ECO:0000256" key="15">
    <source>
        <dbReference type="SAM" id="Coils"/>
    </source>
</evidence>
<dbReference type="AlphaFoldDB" id="A0A671U7R6"/>
<gene>
    <name evidence="18" type="primary">STRN</name>
</gene>
<evidence type="ECO:0000259" key="17">
    <source>
        <dbReference type="Pfam" id="PF08232"/>
    </source>
</evidence>
<dbReference type="CDD" id="cd00200">
    <property type="entry name" value="WD40"/>
    <property type="match status" value="1"/>
</dbReference>
<keyword evidence="10 15" id="KW-0175">Coiled coil</keyword>
<name>A0A671U7R6_SPAAU</name>
<comment type="subunit">
    <text evidence="12">Part of the core of STRIPAK complexes composed of PP2A catalytic and scaffolding subunits, the striatins (PP2A regulatory subunits), the striatin-associated proteins MOB4, STRIP1 and STRIP2, PDCD10 and members of the STE20 kinases, such as STK24 and STK26. Interacts with CTTNBP2; this interaction may regulate dendritic spine distribution of STRN. Activation of glutamate receptors weakens the interaction with CTTNBP2.</text>
</comment>
<feature type="region of interest" description="Disordered" evidence="16">
    <location>
        <begin position="116"/>
        <end position="143"/>
    </location>
</feature>
<dbReference type="SUPFAM" id="SSF50978">
    <property type="entry name" value="WD40 repeat-like"/>
    <property type="match status" value="1"/>
</dbReference>
<keyword evidence="9" id="KW-0770">Synapse</keyword>
<proteinExistence type="inferred from homology"/>
<dbReference type="InterPro" id="IPR013258">
    <property type="entry name" value="Striatin_N"/>
</dbReference>
<feature type="domain" description="Striatin N-terminal" evidence="17">
    <location>
        <begin position="42"/>
        <end position="169"/>
    </location>
</feature>
<dbReference type="Ensembl" id="ENSSAUT00010011005.1">
    <property type="protein sequence ID" value="ENSSAUP00010010361.1"/>
    <property type="gene ID" value="ENSSAUG00010004922.1"/>
</dbReference>
<evidence type="ECO:0000256" key="4">
    <source>
        <dbReference type="ARBA" id="ARBA00022490"/>
    </source>
</evidence>
<reference evidence="18" key="1">
    <citation type="submission" date="2021-04" db="EMBL/GenBank/DDBJ databases">
        <authorList>
            <consortium name="Wellcome Sanger Institute Data Sharing"/>
        </authorList>
    </citation>
    <scope>NUCLEOTIDE SEQUENCE [LARGE SCALE GENOMIC DNA]</scope>
</reference>
<comment type="similarity">
    <text evidence="3">Belongs to the WD repeat striatin family.</text>
</comment>
<evidence type="ECO:0000313" key="19">
    <source>
        <dbReference type="Proteomes" id="UP000472265"/>
    </source>
</evidence>
<evidence type="ECO:0000256" key="8">
    <source>
        <dbReference type="ARBA" id="ARBA00022860"/>
    </source>
</evidence>
<keyword evidence="6 14" id="KW-0853">WD repeat</keyword>
<accession>A0A671U7R6</accession>
<keyword evidence="5" id="KW-0597">Phosphoprotein</keyword>
<reference evidence="18" key="3">
    <citation type="submission" date="2025-09" db="UniProtKB">
        <authorList>
            <consortium name="Ensembl"/>
        </authorList>
    </citation>
    <scope>IDENTIFICATION</scope>
</reference>
<evidence type="ECO:0000313" key="18">
    <source>
        <dbReference type="Ensembl" id="ENSSAUP00010010361.1"/>
    </source>
</evidence>
<evidence type="ECO:0000256" key="7">
    <source>
        <dbReference type="ARBA" id="ARBA00022737"/>
    </source>
</evidence>
<keyword evidence="4" id="KW-0963">Cytoplasm</keyword>
<keyword evidence="19" id="KW-1185">Reference proteome</keyword>
<feature type="region of interest" description="Disordered" evidence="16">
    <location>
        <begin position="187"/>
        <end position="207"/>
    </location>
</feature>
<sequence length="729" mass="80124">MDEQAGPGVFFNNNNNSVLAGGGKGPLPDGDAGEAARAQYSIPGILHFLQHEWARFEVERAQWEVERAELQAQIAFLQGERKGQENLKKDLVRRIKMLEYALKQERAKYHKLKYGTELNQGDMKPPSYDSDEANENESSGSLNNQLSWKQGRQLLRQYLQEVGYTDTILDVKSQRVRALLGLAGDGAGRTGERTSAEPLVNGTDTSAKGMGTRGAVLEAFKFIENAAAEFSDEDEEEDSEGRDRTNVESRTILRKKPSSSTTLPASMDTSEDPDTEEALKGFDFLSSPDEMDTTPESRGNGDGTDWGPNRSKLQDMLANLRDAEDLSHMQPPSTPQSRPNAVRFNEHDGNRPDEVEALTFPPTSGKSFIMGTDEAMESELGLGELAGLTVANEADSLAYDIGNNKDAMRKTWNPKFTLRSHFDGIRALAFHPVEPVLVTASEDHTLKMWNLQKTAPAKKSAALDVEPIYTFRAHRGAVLSVVMSSTGEQCFSGGVDGTIQCWNTPNPNIDPYDSYDPSMLRGAMCGHTDSVWGLVYSSAHQRLLSCSADGTVRLWDANTTSPALAVFNEDKKLGVPSSVDLVCSEPAHLVTSFTNGQIGLFNMETRQLVLSTPCQINKVLSHPTLPITITAQEDRHIKFFDNNSGKLIHSMVAHLDAVTSLAVDPNGLYLMSGSHDCSIRLWNLESKTCIQEFTAHRKKFEESIHDVAFHPSKCYIASAGADALAKVFV</sequence>
<evidence type="ECO:0000256" key="16">
    <source>
        <dbReference type="SAM" id="MobiDB-lite"/>
    </source>
</evidence>
<dbReference type="InterPro" id="IPR036322">
    <property type="entry name" value="WD40_repeat_dom_sf"/>
</dbReference>
<dbReference type="Proteomes" id="UP000472265">
    <property type="component" value="Chromosome 15"/>
</dbReference>
<dbReference type="GO" id="GO:0070016">
    <property type="term" value="F:armadillo repeat domain binding"/>
    <property type="evidence" value="ECO:0007669"/>
    <property type="project" value="TreeGrafter"/>
</dbReference>
<dbReference type="GO" id="GO:0005737">
    <property type="term" value="C:cytoplasm"/>
    <property type="evidence" value="ECO:0007669"/>
    <property type="project" value="UniProtKB-SubCell"/>
</dbReference>
<evidence type="ECO:0000256" key="13">
    <source>
        <dbReference type="ARBA" id="ARBA00073140"/>
    </source>
</evidence>
<dbReference type="FunFam" id="2.130.10.10:FF:000079">
    <property type="entry name" value="striatin isoform X1"/>
    <property type="match status" value="1"/>
</dbReference>
<dbReference type="GO" id="GO:0005516">
    <property type="term" value="F:calmodulin binding"/>
    <property type="evidence" value="ECO:0007669"/>
    <property type="project" value="UniProtKB-KW"/>
</dbReference>
<dbReference type="SMART" id="SM00320">
    <property type="entry name" value="WD40"/>
    <property type="match status" value="6"/>
</dbReference>
<feature type="repeat" description="WD" evidence="14">
    <location>
        <begin position="418"/>
        <end position="459"/>
    </location>
</feature>
<dbReference type="Gene3D" id="1.20.5.300">
    <property type="match status" value="1"/>
</dbReference>
<keyword evidence="11" id="KW-0966">Cell projection</keyword>
<evidence type="ECO:0000256" key="2">
    <source>
        <dbReference type="ARBA" id="ARBA00004552"/>
    </source>
</evidence>
<dbReference type="GO" id="GO:0032991">
    <property type="term" value="C:protein-containing complex"/>
    <property type="evidence" value="ECO:0007669"/>
    <property type="project" value="UniProtKB-ARBA"/>
</dbReference>
<evidence type="ECO:0000256" key="14">
    <source>
        <dbReference type="PROSITE-ProRule" id="PRU00221"/>
    </source>
</evidence>
<dbReference type="PROSITE" id="PS50294">
    <property type="entry name" value="WD_REPEATS_REGION"/>
    <property type="match status" value="4"/>
</dbReference>
<keyword evidence="8" id="KW-0112">Calmodulin-binding</keyword>
<comment type="subcellular location">
    <subcellularLocation>
        <location evidence="2">Cell projection</location>
        <location evidence="2">Dendritic spine</location>
    </subcellularLocation>
    <subcellularLocation>
        <location evidence="1">Cytoplasm</location>
    </subcellularLocation>
</comment>
<dbReference type="Gene3D" id="2.130.10.10">
    <property type="entry name" value="YVTN repeat-like/Quinoprotein amine dehydrogenase"/>
    <property type="match status" value="3"/>
</dbReference>
<evidence type="ECO:0000256" key="1">
    <source>
        <dbReference type="ARBA" id="ARBA00004496"/>
    </source>
</evidence>
<dbReference type="Pfam" id="PF08232">
    <property type="entry name" value="Striatin"/>
    <property type="match status" value="1"/>
</dbReference>
<dbReference type="PRINTS" id="PR00320">
    <property type="entry name" value="GPROTEINBRPT"/>
</dbReference>
<evidence type="ECO:0000256" key="11">
    <source>
        <dbReference type="ARBA" id="ARBA00023273"/>
    </source>
</evidence>
<dbReference type="InterPro" id="IPR051488">
    <property type="entry name" value="WD_repeat_striatin"/>
</dbReference>
<dbReference type="InterPro" id="IPR019775">
    <property type="entry name" value="WD40_repeat_CS"/>
</dbReference>
<dbReference type="InterPro" id="IPR015943">
    <property type="entry name" value="WD40/YVTN_repeat-like_dom_sf"/>
</dbReference>
<dbReference type="GO" id="GO:0044877">
    <property type="term" value="F:protein-containing complex binding"/>
    <property type="evidence" value="ECO:0007669"/>
    <property type="project" value="TreeGrafter"/>
</dbReference>
<dbReference type="FunFam" id="1.20.5.300:FF:000001">
    <property type="entry name" value="striatin isoform X1"/>
    <property type="match status" value="1"/>
</dbReference>
<dbReference type="PANTHER" id="PTHR15653">
    <property type="entry name" value="STRIATIN"/>
    <property type="match status" value="1"/>
</dbReference>
<dbReference type="GeneTree" id="ENSGT00950000183095"/>
<feature type="coiled-coil region" evidence="15">
    <location>
        <begin position="60"/>
        <end position="108"/>
    </location>
</feature>
<organism evidence="18 19">
    <name type="scientific">Sparus aurata</name>
    <name type="common">Gilthead sea bream</name>
    <dbReference type="NCBI Taxonomy" id="8175"/>
    <lineage>
        <taxon>Eukaryota</taxon>
        <taxon>Metazoa</taxon>
        <taxon>Chordata</taxon>
        <taxon>Craniata</taxon>
        <taxon>Vertebrata</taxon>
        <taxon>Euteleostomi</taxon>
        <taxon>Actinopterygii</taxon>
        <taxon>Neopterygii</taxon>
        <taxon>Teleostei</taxon>
        <taxon>Neoteleostei</taxon>
        <taxon>Acanthomorphata</taxon>
        <taxon>Eupercaria</taxon>
        <taxon>Spariformes</taxon>
        <taxon>Sparidae</taxon>
        <taxon>Sparus</taxon>
    </lineage>
</organism>
<dbReference type="InterPro" id="IPR001680">
    <property type="entry name" value="WD40_rpt"/>
</dbReference>
<evidence type="ECO:0000256" key="5">
    <source>
        <dbReference type="ARBA" id="ARBA00022553"/>
    </source>
</evidence>
<dbReference type="PROSITE" id="PS50082">
    <property type="entry name" value="WD_REPEATS_2"/>
    <property type="match status" value="4"/>
</dbReference>
<reference evidence="18" key="2">
    <citation type="submission" date="2025-08" db="UniProtKB">
        <authorList>
            <consortium name="Ensembl"/>
        </authorList>
    </citation>
    <scope>IDENTIFICATION</scope>
</reference>
<feature type="repeat" description="WD" evidence="14">
    <location>
        <begin position="471"/>
        <end position="503"/>
    </location>
</feature>
<keyword evidence="7" id="KW-0677">Repeat</keyword>
<evidence type="ECO:0000256" key="12">
    <source>
        <dbReference type="ARBA" id="ARBA00063979"/>
    </source>
</evidence>
<evidence type="ECO:0000256" key="10">
    <source>
        <dbReference type="ARBA" id="ARBA00023054"/>
    </source>
</evidence>
<evidence type="ECO:0000256" key="9">
    <source>
        <dbReference type="ARBA" id="ARBA00023018"/>
    </source>
</evidence>
<feature type="compositionally biased region" description="Acidic residues" evidence="16">
    <location>
        <begin position="230"/>
        <end position="240"/>
    </location>
</feature>
<dbReference type="PROSITE" id="PS00678">
    <property type="entry name" value="WD_REPEATS_1"/>
    <property type="match status" value="3"/>
</dbReference>
<feature type="region of interest" description="Disordered" evidence="16">
    <location>
        <begin position="228"/>
        <end position="310"/>
    </location>
</feature>
<evidence type="ECO:0000256" key="3">
    <source>
        <dbReference type="ARBA" id="ARBA00009616"/>
    </source>
</evidence>
<feature type="repeat" description="WD" evidence="14">
    <location>
        <begin position="524"/>
        <end position="565"/>
    </location>
</feature>
<feature type="compositionally biased region" description="Polar residues" evidence="16">
    <location>
        <begin position="258"/>
        <end position="268"/>
    </location>
</feature>
<protein>
    <recommendedName>
        <fullName evidence="13">Striatin</fullName>
    </recommendedName>
</protein>
<feature type="repeat" description="WD" evidence="14">
    <location>
        <begin position="651"/>
        <end position="692"/>
    </location>
</feature>
<dbReference type="FunFam" id="2.130.10.10:FF:000058">
    <property type="entry name" value="striatin isoform X1"/>
    <property type="match status" value="1"/>
</dbReference>
<dbReference type="Pfam" id="PF00400">
    <property type="entry name" value="WD40"/>
    <property type="match status" value="5"/>
</dbReference>
<dbReference type="PANTHER" id="PTHR15653:SF2">
    <property type="entry name" value="STRIATIN"/>
    <property type="match status" value="1"/>
</dbReference>
<dbReference type="GO" id="GO:0043197">
    <property type="term" value="C:dendritic spine"/>
    <property type="evidence" value="ECO:0007669"/>
    <property type="project" value="UniProtKB-SubCell"/>
</dbReference>
<dbReference type="FunFam" id="2.130.10.10:FF:000211">
    <property type="entry name" value="striatin isoform X1"/>
    <property type="match status" value="1"/>
</dbReference>
<dbReference type="InterPro" id="IPR020472">
    <property type="entry name" value="WD40_PAC1"/>
</dbReference>